<name>A0A0K8MIR7_9LACO</name>
<dbReference type="GO" id="GO:0000049">
    <property type="term" value="F:tRNA binding"/>
    <property type="evidence" value="ECO:0007669"/>
    <property type="project" value="InterPro"/>
</dbReference>
<dbReference type="GO" id="GO:0005524">
    <property type="term" value="F:ATP binding"/>
    <property type="evidence" value="ECO:0007669"/>
    <property type="project" value="UniProtKB-UniRule"/>
</dbReference>
<keyword evidence="8 13" id="KW-0067">ATP-binding</keyword>
<evidence type="ECO:0000256" key="2">
    <source>
        <dbReference type="ARBA" id="ARBA00010207"/>
    </source>
</evidence>
<evidence type="ECO:0000256" key="1">
    <source>
        <dbReference type="ARBA" id="ARBA00004496"/>
    </source>
</evidence>
<dbReference type="PANTHER" id="PTHR11538">
    <property type="entry name" value="PHENYLALANYL-TRNA SYNTHETASE"/>
    <property type="match status" value="1"/>
</dbReference>
<evidence type="ECO:0000256" key="13">
    <source>
        <dbReference type="HAMAP-Rule" id="MF_00281"/>
    </source>
</evidence>
<dbReference type="CDD" id="cd00496">
    <property type="entry name" value="PheRS_alpha_core"/>
    <property type="match status" value="1"/>
</dbReference>
<evidence type="ECO:0000256" key="8">
    <source>
        <dbReference type="ARBA" id="ARBA00022840"/>
    </source>
</evidence>
<keyword evidence="7 13" id="KW-0547">Nucleotide-binding</keyword>
<dbReference type="EC" id="6.1.1.20" evidence="13"/>
<dbReference type="AlphaFoldDB" id="A0A0K8MIR7"/>
<dbReference type="STRING" id="157463.GCA_001047075_00692"/>
<dbReference type="Proteomes" id="UP000253891">
    <property type="component" value="Unassembled WGS sequence"/>
</dbReference>
<evidence type="ECO:0000256" key="11">
    <source>
        <dbReference type="ARBA" id="ARBA00023146"/>
    </source>
</evidence>
<sequence length="349" mass="39316">MTLVDDLQALAKQAQADLDQPDVDLEKVRLAYLGKKGQVTTALKSMKDLSVDEKKAVGQVGNQVRQAIQASLDEKKAAQAKAEMDALLAAETLDVTLPGNKPAIGTRHVLQQIMDEIEGHFLGLGYQVIDDPTDSPEVETDEYNFERENLPKDHPARDMQDTFYITPEILLRTQTSPVQSRALEKHDFSKGPLKMIAPGKVYRRDTDDATHSHQFHQVEGLVVGKNITMADLKGTLLSIMQELFGEKHQIRLRPSYFPFTEPSVEVDVSWDEVTEDTKPEDIRWIEVLGAGMTHPNVLKMDGVDPEEYSAFAFGLGPDRFAMLKYGVEDIRQFYLNDVRFLEQFNKRGN</sequence>
<dbReference type="InterPro" id="IPR022911">
    <property type="entry name" value="Phe_tRNA_ligase_alpha1_bac"/>
</dbReference>
<accession>A0A0K8MIR7</accession>
<evidence type="ECO:0000256" key="12">
    <source>
        <dbReference type="ARBA" id="ARBA00049255"/>
    </source>
</evidence>
<keyword evidence="10 13" id="KW-0648">Protein biosynthesis</keyword>
<keyword evidence="9 13" id="KW-0460">Magnesium</keyword>
<organism evidence="15 16">
    <name type="scientific">Fructobacillus ficulneus</name>
    <dbReference type="NCBI Taxonomy" id="157463"/>
    <lineage>
        <taxon>Bacteria</taxon>
        <taxon>Bacillati</taxon>
        <taxon>Bacillota</taxon>
        <taxon>Bacilli</taxon>
        <taxon>Lactobacillales</taxon>
        <taxon>Lactobacillaceae</taxon>
        <taxon>Fructobacillus</taxon>
    </lineage>
</organism>
<dbReference type="InterPro" id="IPR006195">
    <property type="entry name" value="aa-tRNA-synth_II"/>
</dbReference>
<evidence type="ECO:0000256" key="6">
    <source>
        <dbReference type="ARBA" id="ARBA00022723"/>
    </source>
</evidence>
<keyword evidence="4 13" id="KW-0963">Cytoplasm</keyword>
<dbReference type="FunFam" id="3.30.930.10:FF:000003">
    <property type="entry name" value="Phenylalanine--tRNA ligase alpha subunit"/>
    <property type="match status" value="1"/>
</dbReference>
<proteinExistence type="inferred from homology"/>
<dbReference type="InterPro" id="IPR004529">
    <property type="entry name" value="Phe-tRNA-synth_IIc_asu"/>
</dbReference>
<keyword evidence="11 13" id="KW-0030">Aminoacyl-tRNA synthetase</keyword>
<feature type="binding site" evidence="13">
    <location>
        <position position="261"/>
    </location>
    <ligand>
        <name>Mg(2+)</name>
        <dbReference type="ChEBI" id="CHEBI:18420"/>
        <note>shared with beta subunit</note>
    </ligand>
</feature>
<dbReference type="EMBL" id="DF968001">
    <property type="protein sequence ID" value="GAO99779.1"/>
    <property type="molecule type" value="Genomic_DNA"/>
</dbReference>
<dbReference type="SUPFAM" id="SSF55681">
    <property type="entry name" value="Class II aaRS and biotin synthetases"/>
    <property type="match status" value="1"/>
</dbReference>
<comment type="cofactor">
    <cofactor evidence="13">
        <name>Mg(2+)</name>
        <dbReference type="ChEBI" id="CHEBI:18420"/>
    </cofactor>
    <text evidence="13">Binds 2 magnesium ions per tetramer.</text>
</comment>
<comment type="subunit">
    <text evidence="3 13">Tetramer of two alpha and two beta subunits.</text>
</comment>
<evidence type="ECO:0000256" key="5">
    <source>
        <dbReference type="ARBA" id="ARBA00022598"/>
    </source>
</evidence>
<evidence type="ECO:0000256" key="9">
    <source>
        <dbReference type="ARBA" id="ARBA00022842"/>
    </source>
</evidence>
<dbReference type="InterPro" id="IPR004188">
    <property type="entry name" value="Phe-tRNA_ligase_II_N"/>
</dbReference>
<evidence type="ECO:0000256" key="4">
    <source>
        <dbReference type="ARBA" id="ARBA00022490"/>
    </source>
</evidence>
<dbReference type="RefSeq" id="WP_061993165.1">
    <property type="nucleotide sequence ID" value="NZ_DF968001.1"/>
</dbReference>
<keyword evidence="6 13" id="KW-0479">Metal-binding</keyword>
<dbReference type="GO" id="GO:0004826">
    <property type="term" value="F:phenylalanine-tRNA ligase activity"/>
    <property type="evidence" value="ECO:0007669"/>
    <property type="project" value="UniProtKB-UniRule"/>
</dbReference>
<dbReference type="InterPro" id="IPR002319">
    <property type="entry name" value="Phenylalanyl-tRNA_Synthase"/>
</dbReference>
<dbReference type="GO" id="GO:0016740">
    <property type="term" value="F:transferase activity"/>
    <property type="evidence" value="ECO:0007669"/>
    <property type="project" value="UniProtKB-ARBA"/>
</dbReference>
<dbReference type="Pfam" id="PF01409">
    <property type="entry name" value="tRNA-synt_2d"/>
    <property type="match status" value="1"/>
</dbReference>
<dbReference type="PROSITE" id="PS50862">
    <property type="entry name" value="AA_TRNA_LIGASE_II"/>
    <property type="match status" value="1"/>
</dbReference>
<dbReference type="InterPro" id="IPR010978">
    <property type="entry name" value="tRNA-bd_arm"/>
</dbReference>
<dbReference type="Pfam" id="PF02912">
    <property type="entry name" value="Phe_tRNA-synt_N"/>
    <property type="match status" value="1"/>
</dbReference>
<dbReference type="PANTHER" id="PTHR11538:SF41">
    <property type="entry name" value="PHENYLALANINE--TRNA LIGASE, MITOCHONDRIAL"/>
    <property type="match status" value="1"/>
</dbReference>
<feature type="domain" description="Aminoacyl-transfer RNA synthetases class-II family profile" evidence="14">
    <location>
        <begin position="109"/>
        <end position="323"/>
    </location>
</feature>
<gene>
    <name evidence="13 15" type="primary">pheS</name>
    <name evidence="15" type="ORF">FFIC_240520</name>
</gene>
<comment type="similarity">
    <text evidence="2 13">Belongs to the class-II aminoacyl-tRNA synthetase family. Phe-tRNA synthetase alpha subunit type 1 subfamily.</text>
</comment>
<dbReference type="SUPFAM" id="SSF46589">
    <property type="entry name" value="tRNA-binding arm"/>
    <property type="match status" value="1"/>
</dbReference>
<dbReference type="InterPro" id="IPR045864">
    <property type="entry name" value="aa-tRNA-synth_II/BPL/LPL"/>
</dbReference>
<dbReference type="GO" id="GO:0006432">
    <property type="term" value="P:phenylalanyl-tRNA aminoacylation"/>
    <property type="evidence" value="ECO:0007669"/>
    <property type="project" value="UniProtKB-UniRule"/>
</dbReference>
<evidence type="ECO:0000256" key="10">
    <source>
        <dbReference type="ARBA" id="ARBA00022917"/>
    </source>
</evidence>
<protein>
    <recommendedName>
        <fullName evidence="13">Phenylalanine--tRNA ligase alpha subunit</fullName>
        <ecNumber evidence="13">6.1.1.20</ecNumber>
    </recommendedName>
    <alternativeName>
        <fullName evidence="13">Phenylalanyl-tRNA synthetase alpha subunit</fullName>
        <shortName evidence="13">PheRS</shortName>
    </alternativeName>
</protein>
<comment type="catalytic activity">
    <reaction evidence="12 13">
        <text>tRNA(Phe) + L-phenylalanine + ATP = L-phenylalanyl-tRNA(Phe) + AMP + diphosphate + H(+)</text>
        <dbReference type="Rhea" id="RHEA:19413"/>
        <dbReference type="Rhea" id="RHEA-COMP:9668"/>
        <dbReference type="Rhea" id="RHEA-COMP:9699"/>
        <dbReference type="ChEBI" id="CHEBI:15378"/>
        <dbReference type="ChEBI" id="CHEBI:30616"/>
        <dbReference type="ChEBI" id="CHEBI:33019"/>
        <dbReference type="ChEBI" id="CHEBI:58095"/>
        <dbReference type="ChEBI" id="CHEBI:78442"/>
        <dbReference type="ChEBI" id="CHEBI:78531"/>
        <dbReference type="ChEBI" id="CHEBI:456215"/>
        <dbReference type="EC" id="6.1.1.20"/>
    </reaction>
</comment>
<evidence type="ECO:0000256" key="3">
    <source>
        <dbReference type="ARBA" id="ARBA00011209"/>
    </source>
</evidence>
<keyword evidence="16" id="KW-1185">Reference proteome</keyword>
<dbReference type="HAMAP" id="MF_00281">
    <property type="entry name" value="Phe_tRNA_synth_alpha1"/>
    <property type="match status" value="1"/>
</dbReference>
<comment type="subcellular location">
    <subcellularLocation>
        <location evidence="1 13">Cytoplasm</location>
    </subcellularLocation>
</comment>
<dbReference type="GO" id="GO:0140096">
    <property type="term" value="F:catalytic activity, acting on a protein"/>
    <property type="evidence" value="ECO:0007669"/>
    <property type="project" value="UniProtKB-ARBA"/>
</dbReference>
<evidence type="ECO:0000259" key="14">
    <source>
        <dbReference type="PROSITE" id="PS50862"/>
    </source>
</evidence>
<reference evidence="15 16" key="1">
    <citation type="journal article" date="2015" name="BMC Genomics">
        <title>Comparative genomics of Fructobacillus spp. and Leuconostoc spp. reveals niche-specific evolution of Fructobacillus spp.</title>
        <authorList>
            <person name="Endo A."/>
            <person name="Tanizawa Y."/>
            <person name="Tanaka N."/>
            <person name="Maeno S."/>
            <person name="Kumar H."/>
            <person name="Shiwa Y."/>
            <person name="Okada S."/>
            <person name="Yoshikawa H."/>
            <person name="Dicks L."/>
            <person name="Nakagawa J."/>
            <person name="Arita M."/>
        </authorList>
    </citation>
    <scope>NUCLEOTIDE SEQUENCE [LARGE SCALE GENOMIC DNA]</scope>
    <source>
        <strain evidence="15 16">JCM 12225</strain>
    </source>
</reference>
<dbReference type="NCBIfam" id="TIGR00468">
    <property type="entry name" value="pheS"/>
    <property type="match status" value="1"/>
</dbReference>
<keyword evidence="5 13" id="KW-0436">Ligase</keyword>
<evidence type="ECO:0000313" key="16">
    <source>
        <dbReference type="Proteomes" id="UP000253891"/>
    </source>
</evidence>
<dbReference type="GO" id="GO:0005737">
    <property type="term" value="C:cytoplasm"/>
    <property type="evidence" value="ECO:0007669"/>
    <property type="project" value="UniProtKB-SubCell"/>
</dbReference>
<dbReference type="OrthoDB" id="9800719at2"/>
<evidence type="ECO:0000256" key="7">
    <source>
        <dbReference type="ARBA" id="ARBA00022741"/>
    </source>
</evidence>
<dbReference type="Gene3D" id="3.30.930.10">
    <property type="entry name" value="Bira Bifunctional Protein, Domain 2"/>
    <property type="match status" value="1"/>
</dbReference>
<dbReference type="GO" id="GO:0000287">
    <property type="term" value="F:magnesium ion binding"/>
    <property type="evidence" value="ECO:0007669"/>
    <property type="project" value="UniProtKB-UniRule"/>
</dbReference>
<evidence type="ECO:0000313" key="15">
    <source>
        <dbReference type="EMBL" id="GAO99779.1"/>
    </source>
</evidence>